<feature type="domain" description="MacB-like periplasmic core" evidence="8">
    <location>
        <begin position="100"/>
        <end position="327"/>
    </location>
</feature>
<feature type="transmembrane region" description="Helical" evidence="6">
    <location>
        <begin position="366"/>
        <end position="388"/>
    </location>
</feature>
<evidence type="ECO:0000256" key="3">
    <source>
        <dbReference type="ARBA" id="ARBA00022692"/>
    </source>
</evidence>
<sequence>MPMKKRNEHPPRFFLKFFRWYCHPRMQDYIEGDLMEVYALRRKTLGKRKADLKFIIDVLLLFRPGIIRPPKKHQNLNPYGMYKSYFKIGWRNLAKNKAYSLINVAGLALSMACGIFIFLLVKHNLSFDNFHQNPDRIYRVVTELHRDVIAYRSSVPSPLGEFFRNDYTYGEKIARVFTGRDALITLRKGNELVKFNEPEGLAFSEATFFDIFNFPLLQGNKATALTAPHTAILTERMAQKFFGNENPMGETFWLDNKLPFTVTGVLKNLPSNTDFKTEIFVSYPSLKSYDPWLASDKEGWNGIRDGMKCYVLLQPQASIAKVEEVMSAYVKIYRPTSKNVHHYKLQPLADVHFNPQYGGPMGKRNLWILSVIGLFLIVTACVNFINLATAQALKRSKEVGVRKVLGGVKRQLFWQFIFETGMITFAGVSVAALVAYITFPYVDGSFKTQMTMDLFSDGSLFLFVLALGIIVTFLAGYYPGLVLAGFQPVAALKGRLSQQNVGGFNTRRTLIVTQFAISQVLIIGMIVIMNQIRFARHADLGFDKEAIVMVPVGSDSTGTLADALKNEISRMPGVEKVSLCFAAPSSNEDWGNSIRFNNSPEEVNFRTSIKSADADYVSTFDLDLVAGRNLLPSDTVREMIVNEAMVRKLNLASPEEAIGQTISANGGEMRAPIVGVVRDFHDKSFHEEISPILITTYRNEYMNYAVKLNLAQAKSVLTSIEKSWSQLHPDQMFQYEFLDDSIARFYEAEETTLKLIQIFSFIAIFIGCLGLYGLVSFMVAQKIKEIGIRKVLGGTATHIAWIFGKEFVRLIVIAFLLAAPVGWWMMHHWLQDFKFKIQINAWTFVWAIGCSLLVALFTVSYQVVKTALTNPVKSLRSE</sequence>
<evidence type="ECO:0000256" key="1">
    <source>
        <dbReference type="ARBA" id="ARBA00004651"/>
    </source>
</evidence>
<keyword evidence="5 6" id="KW-0472">Membrane</keyword>
<feature type="transmembrane region" description="Helical" evidence="6">
    <location>
        <begin position="758"/>
        <end position="780"/>
    </location>
</feature>
<dbReference type="Pfam" id="PF12704">
    <property type="entry name" value="MacB_PCD"/>
    <property type="match status" value="2"/>
</dbReference>
<evidence type="ECO:0000313" key="10">
    <source>
        <dbReference type="Proteomes" id="UP000266183"/>
    </source>
</evidence>
<name>A0A385SWY4_9BACT</name>
<evidence type="ECO:0000256" key="6">
    <source>
        <dbReference type="SAM" id="Phobius"/>
    </source>
</evidence>
<dbReference type="EMBL" id="CP032382">
    <property type="protein sequence ID" value="AYB35106.1"/>
    <property type="molecule type" value="Genomic_DNA"/>
</dbReference>
<keyword evidence="4 6" id="KW-1133">Transmembrane helix</keyword>
<proteinExistence type="predicted"/>
<dbReference type="NCBIfam" id="NF038404">
    <property type="entry name" value="perm_prefix_2"/>
    <property type="match status" value="1"/>
</dbReference>
<evidence type="ECO:0000256" key="4">
    <source>
        <dbReference type="ARBA" id="ARBA00022989"/>
    </source>
</evidence>
<dbReference type="InterPro" id="IPR025857">
    <property type="entry name" value="MacB_PCD"/>
</dbReference>
<gene>
    <name evidence="9" type="ORF">D4L85_32985</name>
</gene>
<evidence type="ECO:0000259" key="7">
    <source>
        <dbReference type="Pfam" id="PF02687"/>
    </source>
</evidence>
<dbReference type="PANTHER" id="PTHR30572:SF18">
    <property type="entry name" value="ABC-TYPE MACROLIDE FAMILY EXPORT SYSTEM PERMEASE COMPONENT 2"/>
    <property type="match status" value="1"/>
</dbReference>
<comment type="subcellular location">
    <subcellularLocation>
        <location evidence="1">Cell membrane</location>
        <topology evidence="1">Multi-pass membrane protein</topology>
    </subcellularLocation>
</comment>
<dbReference type="AlphaFoldDB" id="A0A385SWY4"/>
<dbReference type="GO" id="GO:0005886">
    <property type="term" value="C:plasma membrane"/>
    <property type="evidence" value="ECO:0007669"/>
    <property type="project" value="UniProtKB-SubCell"/>
</dbReference>
<protein>
    <submittedName>
        <fullName evidence="9">FtsX-like permease family protein</fullName>
    </submittedName>
</protein>
<keyword evidence="2" id="KW-1003">Cell membrane</keyword>
<evidence type="ECO:0000313" key="9">
    <source>
        <dbReference type="EMBL" id="AYB35106.1"/>
    </source>
</evidence>
<feature type="domain" description="ABC3 transporter permease C-terminal" evidence="7">
    <location>
        <begin position="758"/>
        <end position="867"/>
    </location>
</feature>
<reference evidence="10" key="1">
    <citation type="submission" date="2018-09" db="EMBL/GenBank/DDBJ databases">
        <title>Chryseolinea sp. KIS68-18 isolated from soil.</title>
        <authorList>
            <person name="Weon H.-Y."/>
            <person name="Kwon S.-W."/>
            <person name="Lee S.A."/>
        </authorList>
    </citation>
    <scope>NUCLEOTIDE SEQUENCE [LARGE SCALE GENOMIC DNA]</scope>
    <source>
        <strain evidence="10">KIS68-18</strain>
    </source>
</reference>
<feature type="transmembrane region" description="Helical" evidence="6">
    <location>
        <begin position="459"/>
        <end position="489"/>
    </location>
</feature>
<accession>A0A385SWY4</accession>
<feature type="transmembrane region" description="Helical" evidence="6">
    <location>
        <begin position="101"/>
        <end position="121"/>
    </location>
</feature>
<feature type="domain" description="MacB-like periplasmic core" evidence="8">
    <location>
        <begin position="517"/>
        <end position="686"/>
    </location>
</feature>
<evidence type="ECO:0000259" key="8">
    <source>
        <dbReference type="Pfam" id="PF12704"/>
    </source>
</evidence>
<dbReference type="Proteomes" id="UP000266183">
    <property type="component" value="Chromosome"/>
</dbReference>
<dbReference type="KEGG" id="chk:D4L85_32985"/>
<dbReference type="InterPro" id="IPR003838">
    <property type="entry name" value="ABC3_permease_C"/>
</dbReference>
<keyword evidence="10" id="KW-1185">Reference proteome</keyword>
<feature type="transmembrane region" description="Helical" evidence="6">
    <location>
        <begin position="807"/>
        <end position="824"/>
    </location>
</feature>
<dbReference type="Pfam" id="PF02687">
    <property type="entry name" value="FtsX"/>
    <property type="match status" value="2"/>
</dbReference>
<dbReference type="GO" id="GO:0022857">
    <property type="term" value="F:transmembrane transporter activity"/>
    <property type="evidence" value="ECO:0007669"/>
    <property type="project" value="TreeGrafter"/>
</dbReference>
<dbReference type="PANTHER" id="PTHR30572">
    <property type="entry name" value="MEMBRANE COMPONENT OF TRANSPORTER-RELATED"/>
    <property type="match status" value="1"/>
</dbReference>
<keyword evidence="3 6" id="KW-0812">Transmembrane</keyword>
<feature type="transmembrane region" description="Helical" evidence="6">
    <location>
        <begin position="412"/>
        <end position="439"/>
    </location>
</feature>
<feature type="transmembrane region" description="Helical" evidence="6">
    <location>
        <begin position="844"/>
        <end position="864"/>
    </location>
</feature>
<dbReference type="InterPro" id="IPR050250">
    <property type="entry name" value="Macrolide_Exporter_MacB"/>
</dbReference>
<dbReference type="InterPro" id="IPR047699">
    <property type="entry name" value="Permease_put_prefix"/>
</dbReference>
<feature type="transmembrane region" description="Helical" evidence="6">
    <location>
        <begin position="510"/>
        <end position="529"/>
    </location>
</feature>
<organism evidence="9 10">
    <name type="scientific">Chryseolinea soli</name>
    <dbReference type="NCBI Taxonomy" id="2321403"/>
    <lineage>
        <taxon>Bacteria</taxon>
        <taxon>Pseudomonadati</taxon>
        <taxon>Bacteroidota</taxon>
        <taxon>Cytophagia</taxon>
        <taxon>Cytophagales</taxon>
        <taxon>Fulvivirgaceae</taxon>
        <taxon>Chryseolinea</taxon>
    </lineage>
</organism>
<evidence type="ECO:0000256" key="5">
    <source>
        <dbReference type="ARBA" id="ARBA00023136"/>
    </source>
</evidence>
<feature type="domain" description="ABC3 transporter permease C-terminal" evidence="7">
    <location>
        <begin position="371"/>
        <end position="487"/>
    </location>
</feature>
<evidence type="ECO:0000256" key="2">
    <source>
        <dbReference type="ARBA" id="ARBA00022475"/>
    </source>
</evidence>